<feature type="transmembrane region" description="Helical" evidence="2">
    <location>
        <begin position="121"/>
        <end position="146"/>
    </location>
</feature>
<dbReference type="Pfam" id="PF04240">
    <property type="entry name" value="Caroten_synth"/>
    <property type="match status" value="1"/>
</dbReference>
<feature type="compositionally biased region" description="Gly residues" evidence="1">
    <location>
        <begin position="7"/>
        <end position="25"/>
    </location>
</feature>
<comment type="caution">
    <text evidence="3">The sequence shown here is derived from an EMBL/GenBank/DDBJ whole genome shotgun (WGS) entry which is preliminary data.</text>
</comment>
<organism evidence="3 4">
    <name type="scientific">Nonomuraea soli</name>
    <dbReference type="NCBI Taxonomy" id="1032476"/>
    <lineage>
        <taxon>Bacteria</taxon>
        <taxon>Bacillati</taxon>
        <taxon>Actinomycetota</taxon>
        <taxon>Actinomycetes</taxon>
        <taxon>Streptosporangiales</taxon>
        <taxon>Streptosporangiaceae</taxon>
        <taxon>Nonomuraea</taxon>
    </lineage>
</organism>
<dbReference type="Proteomes" id="UP000530928">
    <property type="component" value="Unassembled WGS sequence"/>
</dbReference>
<dbReference type="AlphaFoldDB" id="A0A7W0CGM3"/>
<evidence type="ECO:0000313" key="3">
    <source>
        <dbReference type="EMBL" id="MBA2890811.1"/>
    </source>
</evidence>
<dbReference type="PANTHER" id="PTHR39419">
    <property type="entry name" value="SLL0814 PROTEIN"/>
    <property type="match status" value="1"/>
</dbReference>
<feature type="transmembrane region" description="Helical" evidence="2">
    <location>
        <begin position="82"/>
        <end position="101"/>
    </location>
</feature>
<keyword evidence="2" id="KW-0812">Transmembrane</keyword>
<gene>
    <name evidence="3" type="ORF">HNR30_002152</name>
</gene>
<dbReference type="PANTHER" id="PTHR39419:SF1">
    <property type="entry name" value="SLL0814 PROTEIN"/>
    <property type="match status" value="1"/>
</dbReference>
<name>A0A7W0CGM3_9ACTN</name>
<protein>
    <submittedName>
        <fullName evidence="3">Putative membrane protein</fullName>
    </submittedName>
</protein>
<reference evidence="3 4" key="1">
    <citation type="submission" date="2020-07" db="EMBL/GenBank/DDBJ databases">
        <title>Genomic Encyclopedia of Type Strains, Phase IV (KMG-IV): sequencing the most valuable type-strain genomes for metagenomic binning, comparative biology and taxonomic classification.</title>
        <authorList>
            <person name="Goeker M."/>
        </authorList>
    </citation>
    <scope>NUCLEOTIDE SEQUENCE [LARGE SCALE GENOMIC DNA]</scope>
    <source>
        <strain evidence="3 4">DSM 45533</strain>
    </source>
</reference>
<keyword evidence="4" id="KW-1185">Reference proteome</keyword>
<feature type="region of interest" description="Disordered" evidence="1">
    <location>
        <begin position="1"/>
        <end position="25"/>
    </location>
</feature>
<feature type="transmembrane region" description="Helical" evidence="2">
    <location>
        <begin position="243"/>
        <end position="261"/>
    </location>
</feature>
<dbReference type="RefSeq" id="WP_246378008.1">
    <property type="nucleotide sequence ID" value="NZ_BAABAM010000006.1"/>
</dbReference>
<keyword evidence="2" id="KW-1133">Transmembrane helix</keyword>
<feature type="transmembrane region" description="Helical" evidence="2">
    <location>
        <begin position="218"/>
        <end position="237"/>
    </location>
</feature>
<feature type="transmembrane region" description="Helical" evidence="2">
    <location>
        <begin position="153"/>
        <end position="173"/>
    </location>
</feature>
<keyword evidence="2" id="KW-0472">Membrane</keyword>
<evidence type="ECO:0000256" key="1">
    <source>
        <dbReference type="SAM" id="MobiDB-lite"/>
    </source>
</evidence>
<accession>A0A7W0CGM3</accession>
<sequence>MTDRDTGGTGGTGGTSGTSGTGGMSGGGRWTVAGALLLAAMVALQVASGLSERPSAYTTAIVLVLAASAACFTAARAGWRAAATALGGAVVIGYLAELAGVNTGFPFGAYHYTGLLQPQAAGVPLAVALAWGGMGLAAHAVAAAITAPGPARIAVGAVAMTAWDLFLDPQMLRMGLWVWHDPGPYRDVPLTNFAGWLLVSALIMVLFERLLPEPGRALLALYTTMAVMETLAFAAVFRPTDPLVAACGGLAMGGLAATAWIRTRTTRRSPAWQQ</sequence>
<feature type="transmembrane region" description="Helical" evidence="2">
    <location>
        <begin position="193"/>
        <end position="211"/>
    </location>
</feature>
<evidence type="ECO:0000313" key="4">
    <source>
        <dbReference type="Proteomes" id="UP000530928"/>
    </source>
</evidence>
<feature type="transmembrane region" description="Helical" evidence="2">
    <location>
        <begin position="56"/>
        <end position="75"/>
    </location>
</feature>
<dbReference type="EMBL" id="JACDUR010000002">
    <property type="protein sequence ID" value="MBA2890811.1"/>
    <property type="molecule type" value="Genomic_DNA"/>
</dbReference>
<dbReference type="InterPro" id="IPR007354">
    <property type="entry name" value="CruF-like"/>
</dbReference>
<evidence type="ECO:0000256" key="2">
    <source>
        <dbReference type="SAM" id="Phobius"/>
    </source>
</evidence>
<proteinExistence type="predicted"/>
<feature type="transmembrane region" description="Helical" evidence="2">
    <location>
        <begin position="30"/>
        <end position="50"/>
    </location>
</feature>